<accession>A0A1M5YBD2</accession>
<keyword evidence="2" id="KW-1185">Reference proteome</keyword>
<evidence type="ECO:0000313" key="1">
    <source>
        <dbReference type="EMBL" id="SHI09148.1"/>
    </source>
</evidence>
<organism evidence="1 2">
    <name type="scientific">Vibrio aerogenes CECT 7868</name>
    <dbReference type="NCBI Taxonomy" id="1216006"/>
    <lineage>
        <taxon>Bacteria</taxon>
        <taxon>Pseudomonadati</taxon>
        <taxon>Pseudomonadota</taxon>
        <taxon>Gammaproteobacteria</taxon>
        <taxon>Vibrionales</taxon>
        <taxon>Vibrionaceae</taxon>
        <taxon>Vibrio</taxon>
    </lineage>
</organism>
<protein>
    <submittedName>
        <fullName evidence="1">Uncharacterized protein</fullName>
    </submittedName>
</protein>
<sequence length="45" mass="5515">MFLFFFTTFEWMLLSFCVAEIKKKLHISVCEYTYRKDLLPGLEFK</sequence>
<dbReference type="Proteomes" id="UP000184608">
    <property type="component" value="Unassembled WGS sequence"/>
</dbReference>
<proteinExistence type="predicted"/>
<dbReference type="AlphaFoldDB" id="A0A1M5YBD2"/>
<gene>
    <name evidence="1" type="ORF">VA7868_01585</name>
</gene>
<dbReference type="EMBL" id="FQXZ01000015">
    <property type="protein sequence ID" value="SHI09148.1"/>
    <property type="molecule type" value="Genomic_DNA"/>
</dbReference>
<evidence type="ECO:0000313" key="2">
    <source>
        <dbReference type="Proteomes" id="UP000184608"/>
    </source>
</evidence>
<reference evidence="1 2" key="1">
    <citation type="submission" date="2016-11" db="EMBL/GenBank/DDBJ databases">
        <authorList>
            <person name="Jaros S."/>
            <person name="Januszkiewicz K."/>
            <person name="Wedrychowicz H."/>
        </authorList>
    </citation>
    <scope>NUCLEOTIDE SEQUENCE [LARGE SCALE GENOMIC DNA]</scope>
    <source>
        <strain evidence="1 2">CECT 7868</strain>
    </source>
</reference>
<name>A0A1M5YBD2_9VIBR</name>